<reference evidence="1" key="1">
    <citation type="journal article" date="2014" name="Front. Microbiol.">
        <title>High frequency of phylogenetically diverse reductive dehalogenase-homologous genes in deep subseafloor sedimentary metagenomes.</title>
        <authorList>
            <person name="Kawai M."/>
            <person name="Futagami T."/>
            <person name="Toyoda A."/>
            <person name="Takaki Y."/>
            <person name="Nishi S."/>
            <person name="Hori S."/>
            <person name="Arai W."/>
            <person name="Tsubouchi T."/>
            <person name="Morono Y."/>
            <person name="Uchiyama I."/>
            <person name="Ito T."/>
            <person name="Fujiyama A."/>
            <person name="Inagaki F."/>
            <person name="Takami H."/>
        </authorList>
    </citation>
    <scope>NUCLEOTIDE SEQUENCE</scope>
    <source>
        <strain evidence="1">Expedition CK06-06</strain>
    </source>
</reference>
<comment type="caution">
    <text evidence="1">The sequence shown here is derived from an EMBL/GenBank/DDBJ whole genome shotgun (WGS) entry which is preliminary data.</text>
</comment>
<protein>
    <recommendedName>
        <fullName evidence="2">Nucleotidyl transferase domain-containing protein</fullName>
    </recommendedName>
</protein>
<dbReference type="InterPro" id="IPR029044">
    <property type="entry name" value="Nucleotide-diphossugar_trans"/>
</dbReference>
<dbReference type="EMBL" id="BARV01007664">
    <property type="protein sequence ID" value="GAI11045.1"/>
    <property type="molecule type" value="Genomic_DNA"/>
</dbReference>
<accession>X1M8N2</accession>
<gene>
    <name evidence="1" type="ORF">S06H3_15564</name>
</gene>
<evidence type="ECO:0008006" key="2">
    <source>
        <dbReference type="Google" id="ProtNLM"/>
    </source>
</evidence>
<name>X1M8N2_9ZZZZ</name>
<feature type="non-terminal residue" evidence="1">
    <location>
        <position position="1"/>
    </location>
</feature>
<dbReference type="SUPFAM" id="SSF53448">
    <property type="entry name" value="Nucleotide-diphospho-sugar transferases"/>
    <property type="match status" value="1"/>
</dbReference>
<sequence length="70" mass="8061">RDALDTGIFLLTDRFFQAADELVQHRGIDIEITDVIRYLVGRGHHFHTCDVSGCFWLDIDTEEDLNLAKI</sequence>
<organism evidence="1">
    <name type="scientific">marine sediment metagenome</name>
    <dbReference type="NCBI Taxonomy" id="412755"/>
    <lineage>
        <taxon>unclassified sequences</taxon>
        <taxon>metagenomes</taxon>
        <taxon>ecological metagenomes</taxon>
    </lineage>
</organism>
<dbReference type="Gene3D" id="3.90.550.10">
    <property type="entry name" value="Spore Coat Polysaccharide Biosynthesis Protein SpsA, Chain A"/>
    <property type="match status" value="1"/>
</dbReference>
<proteinExistence type="predicted"/>
<dbReference type="AlphaFoldDB" id="X1M8N2"/>
<evidence type="ECO:0000313" key="1">
    <source>
        <dbReference type="EMBL" id="GAI11045.1"/>
    </source>
</evidence>